<reference evidence="7 8" key="1">
    <citation type="submission" date="2024-10" db="EMBL/GenBank/DDBJ databases">
        <title>The Natural Products Discovery Center: Release of the First 8490 Sequenced Strains for Exploring Actinobacteria Biosynthetic Diversity.</title>
        <authorList>
            <person name="Kalkreuter E."/>
            <person name="Kautsar S.A."/>
            <person name="Yang D."/>
            <person name="Bader C.D."/>
            <person name="Teijaro C.N."/>
            <person name="Fluegel L."/>
            <person name="Davis C.M."/>
            <person name="Simpson J.R."/>
            <person name="Lauterbach L."/>
            <person name="Steele A.D."/>
            <person name="Gui C."/>
            <person name="Meng S."/>
            <person name="Li G."/>
            <person name="Viehrig K."/>
            <person name="Ye F."/>
            <person name="Su P."/>
            <person name="Kiefer A.F."/>
            <person name="Nichols A."/>
            <person name="Cepeda A.J."/>
            <person name="Yan W."/>
            <person name="Fan B."/>
            <person name="Jiang Y."/>
            <person name="Adhikari A."/>
            <person name="Zheng C.-J."/>
            <person name="Schuster L."/>
            <person name="Cowan T.M."/>
            <person name="Smanski M.J."/>
            <person name="Chevrette M.G."/>
            <person name="De Carvalho L.P.S."/>
            <person name="Shen B."/>
        </authorList>
    </citation>
    <scope>NUCLEOTIDE SEQUENCE [LARGE SCALE GENOMIC DNA]</scope>
    <source>
        <strain evidence="7 8">NPDC003029</strain>
    </source>
</reference>
<dbReference type="EMBL" id="JBIAPK010000005">
    <property type="protein sequence ID" value="MFF3340554.1"/>
    <property type="molecule type" value="Genomic_DNA"/>
</dbReference>
<evidence type="ECO:0000256" key="4">
    <source>
        <dbReference type="ARBA" id="ARBA00022989"/>
    </source>
</evidence>
<comment type="subcellular location">
    <subcellularLocation>
        <location evidence="1">Cell membrane</location>
        <topology evidence="1">Multi-pass membrane protein</topology>
    </subcellularLocation>
</comment>
<evidence type="ECO:0000256" key="3">
    <source>
        <dbReference type="ARBA" id="ARBA00022692"/>
    </source>
</evidence>
<feature type="transmembrane region" description="Helical" evidence="6">
    <location>
        <begin position="12"/>
        <end position="32"/>
    </location>
</feature>
<feature type="transmembrane region" description="Helical" evidence="6">
    <location>
        <begin position="339"/>
        <end position="358"/>
    </location>
</feature>
<protein>
    <submittedName>
        <fullName evidence="7">MFS transporter</fullName>
    </submittedName>
</protein>
<name>A0ABW6RG93_9ACTN</name>
<dbReference type="InterPro" id="IPR050189">
    <property type="entry name" value="MFS_Efflux_Transporters"/>
</dbReference>
<dbReference type="PANTHER" id="PTHR43124:SF3">
    <property type="entry name" value="CHLORAMPHENICOL EFFLUX PUMP RV0191"/>
    <property type="match status" value="1"/>
</dbReference>
<sequence>MRERGGERHWSVFAATGAAIIAVCYGFARYAYGLFEPTFREVFSLSGAGLGLLGGLATTGYALGLLLGPVVSGRSPRGTVLASGALAAGGVATVAVAQRVPVLAVGAVLAASSAGLASTGVAQLISRRVAGAGHRSAQTWANTGTSFGLVLSALTPLISVSWRWSWASFAVIAALATAVTWLVLPARRDAGQHEPEGFAVSAGGGRGPAWRDCDVRRLVASSLVLGATSAPYWNFSQGRLVEAGLAGVPAAVCWCVIGVAGPLGGLTGRLTEAAGPRRAAVILWLPWSLSLALPALPGPVLPVALVSAALFGAAYMGLSGLFILWAVDLFPRASQGVTVSFLALAAGQAAAAPVAGLLGDRVGLGPVFGLAAVGGLAGLVLLPRHRREPGLTSAPLPSSRAW</sequence>
<keyword evidence="5 6" id="KW-0472">Membrane</keyword>
<feature type="transmembrane region" description="Helical" evidence="6">
    <location>
        <begin position="44"/>
        <end position="67"/>
    </location>
</feature>
<feature type="transmembrane region" description="Helical" evidence="6">
    <location>
        <begin position="303"/>
        <end position="327"/>
    </location>
</feature>
<feature type="transmembrane region" description="Helical" evidence="6">
    <location>
        <begin position="103"/>
        <end position="125"/>
    </location>
</feature>
<comment type="caution">
    <text evidence="7">The sequence shown here is derived from an EMBL/GenBank/DDBJ whole genome shotgun (WGS) entry which is preliminary data.</text>
</comment>
<evidence type="ECO:0000313" key="7">
    <source>
        <dbReference type="EMBL" id="MFF3340554.1"/>
    </source>
</evidence>
<proteinExistence type="predicted"/>
<keyword evidence="3 6" id="KW-0812">Transmembrane</keyword>
<dbReference type="InterPro" id="IPR011701">
    <property type="entry name" value="MFS"/>
</dbReference>
<accession>A0ABW6RG93</accession>
<dbReference type="SUPFAM" id="SSF103473">
    <property type="entry name" value="MFS general substrate transporter"/>
    <property type="match status" value="1"/>
</dbReference>
<evidence type="ECO:0000256" key="6">
    <source>
        <dbReference type="SAM" id="Phobius"/>
    </source>
</evidence>
<feature type="transmembrane region" description="Helical" evidence="6">
    <location>
        <begin position="364"/>
        <end position="382"/>
    </location>
</feature>
<dbReference type="PANTHER" id="PTHR43124">
    <property type="entry name" value="PURINE EFFLUX PUMP PBUE"/>
    <property type="match status" value="1"/>
</dbReference>
<keyword evidence="4 6" id="KW-1133">Transmembrane helix</keyword>
<keyword evidence="2" id="KW-1003">Cell membrane</keyword>
<keyword evidence="8" id="KW-1185">Reference proteome</keyword>
<organism evidence="7 8">
    <name type="scientific">Streptomyces flavidovirens</name>
    <dbReference type="NCBI Taxonomy" id="67298"/>
    <lineage>
        <taxon>Bacteria</taxon>
        <taxon>Bacillati</taxon>
        <taxon>Actinomycetota</taxon>
        <taxon>Actinomycetes</taxon>
        <taxon>Kitasatosporales</taxon>
        <taxon>Streptomycetaceae</taxon>
        <taxon>Streptomyces</taxon>
    </lineage>
</organism>
<feature type="transmembrane region" description="Helical" evidence="6">
    <location>
        <begin position="245"/>
        <end position="267"/>
    </location>
</feature>
<evidence type="ECO:0000256" key="1">
    <source>
        <dbReference type="ARBA" id="ARBA00004651"/>
    </source>
</evidence>
<dbReference type="InterPro" id="IPR036259">
    <property type="entry name" value="MFS_trans_sf"/>
</dbReference>
<gene>
    <name evidence="7" type="ORF">ACFYWW_17730</name>
</gene>
<dbReference type="Pfam" id="PF07690">
    <property type="entry name" value="MFS_1"/>
    <property type="match status" value="1"/>
</dbReference>
<evidence type="ECO:0000256" key="5">
    <source>
        <dbReference type="ARBA" id="ARBA00023136"/>
    </source>
</evidence>
<dbReference type="Gene3D" id="1.20.1250.20">
    <property type="entry name" value="MFS general substrate transporter like domains"/>
    <property type="match status" value="1"/>
</dbReference>
<feature type="transmembrane region" description="Helical" evidence="6">
    <location>
        <begin position="79"/>
        <end position="97"/>
    </location>
</feature>
<feature type="transmembrane region" description="Helical" evidence="6">
    <location>
        <begin position="164"/>
        <end position="184"/>
    </location>
</feature>
<feature type="transmembrane region" description="Helical" evidence="6">
    <location>
        <begin position="215"/>
        <end position="233"/>
    </location>
</feature>
<feature type="transmembrane region" description="Helical" evidence="6">
    <location>
        <begin position="279"/>
        <end position="297"/>
    </location>
</feature>
<feature type="transmembrane region" description="Helical" evidence="6">
    <location>
        <begin position="137"/>
        <end position="158"/>
    </location>
</feature>
<dbReference type="Proteomes" id="UP001601976">
    <property type="component" value="Unassembled WGS sequence"/>
</dbReference>
<evidence type="ECO:0000256" key="2">
    <source>
        <dbReference type="ARBA" id="ARBA00022475"/>
    </source>
</evidence>
<evidence type="ECO:0000313" key="8">
    <source>
        <dbReference type="Proteomes" id="UP001601976"/>
    </source>
</evidence>
<dbReference type="RefSeq" id="WP_387896125.1">
    <property type="nucleotide sequence ID" value="NZ_JBIAPK010000005.1"/>
</dbReference>